<comment type="caution">
    <text evidence="7">The sequence shown here is derived from an EMBL/GenBank/DDBJ whole genome shotgun (WGS) entry which is preliminary data.</text>
</comment>
<dbReference type="NCBIfam" id="TIGR02937">
    <property type="entry name" value="sigma70-ECF"/>
    <property type="match status" value="1"/>
</dbReference>
<evidence type="ECO:0000256" key="2">
    <source>
        <dbReference type="ARBA" id="ARBA00023015"/>
    </source>
</evidence>
<keyword evidence="8" id="KW-1185">Reference proteome</keyword>
<dbReference type="Pfam" id="PF04542">
    <property type="entry name" value="Sigma70_r2"/>
    <property type="match status" value="1"/>
</dbReference>
<dbReference type="InterPro" id="IPR013325">
    <property type="entry name" value="RNA_pol_sigma_r2"/>
</dbReference>
<keyword evidence="4" id="KW-0804">Transcription</keyword>
<dbReference type="PANTHER" id="PTHR43133:SF63">
    <property type="entry name" value="RNA POLYMERASE SIGMA FACTOR FECI-RELATED"/>
    <property type="match status" value="1"/>
</dbReference>
<dbReference type="InterPro" id="IPR013249">
    <property type="entry name" value="RNA_pol_sigma70_r4_t2"/>
</dbReference>
<dbReference type="Proteomes" id="UP000319931">
    <property type="component" value="Unassembled WGS sequence"/>
</dbReference>
<dbReference type="InterPro" id="IPR014284">
    <property type="entry name" value="RNA_pol_sigma-70_dom"/>
</dbReference>
<keyword evidence="3" id="KW-0731">Sigma factor</keyword>
<evidence type="ECO:0000256" key="4">
    <source>
        <dbReference type="ARBA" id="ARBA00023163"/>
    </source>
</evidence>
<evidence type="ECO:0000313" key="8">
    <source>
        <dbReference type="Proteomes" id="UP000319931"/>
    </source>
</evidence>
<dbReference type="GO" id="GO:0003677">
    <property type="term" value="F:DNA binding"/>
    <property type="evidence" value="ECO:0007669"/>
    <property type="project" value="InterPro"/>
</dbReference>
<dbReference type="PANTHER" id="PTHR43133">
    <property type="entry name" value="RNA POLYMERASE ECF-TYPE SIGMA FACTO"/>
    <property type="match status" value="1"/>
</dbReference>
<accession>A0A502FF45</accession>
<evidence type="ECO:0000256" key="3">
    <source>
        <dbReference type="ARBA" id="ARBA00023082"/>
    </source>
</evidence>
<organism evidence="7 8">
    <name type="scientific">Sphingomonas glacialis</name>
    <dbReference type="NCBI Taxonomy" id="658225"/>
    <lineage>
        <taxon>Bacteria</taxon>
        <taxon>Pseudomonadati</taxon>
        <taxon>Pseudomonadota</taxon>
        <taxon>Alphaproteobacteria</taxon>
        <taxon>Sphingomonadales</taxon>
        <taxon>Sphingomonadaceae</taxon>
        <taxon>Sphingomonas</taxon>
    </lineage>
</organism>
<dbReference type="GO" id="GO:0006352">
    <property type="term" value="P:DNA-templated transcription initiation"/>
    <property type="evidence" value="ECO:0007669"/>
    <property type="project" value="InterPro"/>
</dbReference>
<name>A0A502FF45_9SPHN</name>
<sequence>MRQAGSPPARRVDGACGARARARGSRKAYLSKAGLVSAAPRPWEGAPCGGEDLDRLYRTEAPRLARYFRGRVRGSDDVADLVQESFVRFAASTTDVPRERPAAFLQRIARNLLIDRSRRVANRATHVPADEHPDLVTAPTQLLGLEAADVRRIYEDTLARLPPRTRTAFLLHRQRGLTYAQIAVELGISVPGVQYHIVRALSQVARALAEAQ</sequence>
<evidence type="ECO:0000313" key="7">
    <source>
        <dbReference type="EMBL" id="TPG48047.1"/>
    </source>
</evidence>
<dbReference type="InterPro" id="IPR013324">
    <property type="entry name" value="RNA_pol_sigma_r3/r4-like"/>
</dbReference>
<evidence type="ECO:0000259" key="6">
    <source>
        <dbReference type="Pfam" id="PF08281"/>
    </source>
</evidence>
<dbReference type="GO" id="GO:0016987">
    <property type="term" value="F:sigma factor activity"/>
    <property type="evidence" value="ECO:0007669"/>
    <property type="project" value="UniProtKB-KW"/>
</dbReference>
<dbReference type="InterPro" id="IPR036388">
    <property type="entry name" value="WH-like_DNA-bd_sf"/>
</dbReference>
<protein>
    <submittedName>
        <fullName evidence="7">Sigma-70 family RNA polymerase sigma factor</fullName>
    </submittedName>
</protein>
<dbReference type="Gene3D" id="1.10.1740.10">
    <property type="match status" value="1"/>
</dbReference>
<dbReference type="SUPFAM" id="SSF88946">
    <property type="entry name" value="Sigma2 domain of RNA polymerase sigma factors"/>
    <property type="match status" value="1"/>
</dbReference>
<keyword evidence="2" id="KW-0805">Transcription regulation</keyword>
<dbReference type="InterPro" id="IPR039425">
    <property type="entry name" value="RNA_pol_sigma-70-like"/>
</dbReference>
<dbReference type="AlphaFoldDB" id="A0A502FF45"/>
<evidence type="ECO:0000259" key="5">
    <source>
        <dbReference type="Pfam" id="PF04542"/>
    </source>
</evidence>
<evidence type="ECO:0000256" key="1">
    <source>
        <dbReference type="ARBA" id="ARBA00010641"/>
    </source>
</evidence>
<proteinExistence type="inferred from homology"/>
<gene>
    <name evidence="7" type="ORF">EAH76_21765</name>
</gene>
<feature type="domain" description="RNA polymerase sigma factor 70 region 4 type 2" evidence="6">
    <location>
        <begin position="152"/>
        <end position="203"/>
    </location>
</feature>
<dbReference type="Pfam" id="PF08281">
    <property type="entry name" value="Sigma70_r4_2"/>
    <property type="match status" value="1"/>
</dbReference>
<reference evidence="7 8" key="1">
    <citation type="journal article" date="2019" name="Environ. Microbiol.">
        <title>Species interactions and distinct microbial communities in high Arctic permafrost affected cryosols are associated with the CH4 and CO2 gas fluxes.</title>
        <authorList>
            <person name="Altshuler I."/>
            <person name="Hamel J."/>
            <person name="Turney S."/>
            <person name="Magnuson E."/>
            <person name="Levesque R."/>
            <person name="Greer C."/>
            <person name="Whyte L.G."/>
        </authorList>
    </citation>
    <scope>NUCLEOTIDE SEQUENCE [LARGE SCALE GENOMIC DNA]</scope>
    <source>
        <strain evidence="7 8">E6.1</strain>
    </source>
</reference>
<dbReference type="Gene3D" id="1.10.10.10">
    <property type="entry name" value="Winged helix-like DNA-binding domain superfamily/Winged helix DNA-binding domain"/>
    <property type="match status" value="1"/>
</dbReference>
<dbReference type="OrthoDB" id="7620544at2"/>
<dbReference type="EMBL" id="RCZC01000010">
    <property type="protein sequence ID" value="TPG48047.1"/>
    <property type="molecule type" value="Genomic_DNA"/>
</dbReference>
<dbReference type="SUPFAM" id="SSF88659">
    <property type="entry name" value="Sigma3 and sigma4 domains of RNA polymerase sigma factors"/>
    <property type="match status" value="1"/>
</dbReference>
<comment type="similarity">
    <text evidence="1">Belongs to the sigma-70 factor family. ECF subfamily.</text>
</comment>
<feature type="domain" description="RNA polymerase sigma-70 region 2" evidence="5">
    <location>
        <begin position="56"/>
        <end position="120"/>
    </location>
</feature>
<dbReference type="InterPro" id="IPR007627">
    <property type="entry name" value="RNA_pol_sigma70_r2"/>
</dbReference>